<proteinExistence type="predicted"/>
<dbReference type="InterPro" id="IPR000477">
    <property type="entry name" value="RT_dom"/>
</dbReference>
<dbReference type="OrthoDB" id="412981at2759"/>
<accession>A0A4C1WEZ4</accession>
<dbReference type="SUPFAM" id="SSF56672">
    <property type="entry name" value="DNA/RNA polymerases"/>
    <property type="match status" value="1"/>
</dbReference>
<dbReference type="CDD" id="cd01650">
    <property type="entry name" value="RT_nLTR_like"/>
    <property type="match status" value="1"/>
</dbReference>
<organism evidence="3 4">
    <name type="scientific">Eumeta variegata</name>
    <name type="common">Bagworm moth</name>
    <name type="synonym">Eumeta japonica</name>
    <dbReference type="NCBI Taxonomy" id="151549"/>
    <lineage>
        <taxon>Eukaryota</taxon>
        <taxon>Metazoa</taxon>
        <taxon>Ecdysozoa</taxon>
        <taxon>Arthropoda</taxon>
        <taxon>Hexapoda</taxon>
        <taxon>Insecta</taxon>
        <taxon>Pterygota</taxon>
        <taxon>Neoptera</taxon>
        <taxon>Endopterygota</taxon>
        <taxon>Lepidoptera</taxon>
        <taxon>Glossata</taxon>
        <taxon>Ditrysia</taxon>
        <taxon>Tineoidea</taxon>
        <taxon>Psychidae</taxon>
        <taxon>Oiketicinae</taxon>
        <taxon>Eumeta</taxon>
    </lineage>
</organism>
<keyword evidence="3" id="KW-0548">Nucleotidyltransferase</keyword>
<evidence type="ECO:0000259" key="2">
    <source>
        <dbReference type="PROSITE" id="PS50878"/>
    </source>
</evidence>
<keyword evidence="3" id="KW-0808">Transferase</keyword>
<evidence type="ECO:0000256" key="1">
    <source>
        <dbReference type="SAM" id="MobiDB-lite"/>
    </source>
</evidence>
<name>A0A4C1WEZ4_EUMVA</name>
<feature type="domain" description="Reverse transcriptase" evidence="2">
    <location>
        <begin position="112"/>
        <end position="383"/>
    </location>
</feature>
<dbReference type="EMBL" id="BGZK01000536">
    <property type="protein sequence ID" value="GBP49062.1"/>
    <property type="molecule type" value="Genomic_DNA"/>
</dbReference>
<reference evidence="3 4" key="1">
    <citation type="journal article" date="2019" name="Commun. Biol.">
        <title>The bagworm genome reveals a unique fibroin gene that provides high tensile strength.</title>
        <authorList>
            <person name="Kono N."/>
            <person name="Nakamura H."/>
            <person name="Ohtoshi R."/>
            <person name="Tomita M."/>
            <person name="Numata K."/>
            <person name="Arakawa K."/>
        </authorList>
    </citation>
    <scope>NUCLEOTIDE SEQUENCE [LARGE SCALE GENOMIC DNA]</scope>
</reference>
<dbReference type="AlphaFoldDB" id="A0A4C1WEZ4"/>
<protein>
    <submittedName>
        <fullName evidence="3">RNA-directed DNA polymerase from mobile element jockey</fullName>
    </submittedName>
</protein>
<comment type="caution">
    <text evidence="3">The sequence shown here is derived from an EMBL/GenBank/DDBJ whole genome shotgun (WGS) entry which is preliminary data.</text>
</comment>
<dbReference type="STRING" id="151549.A0A4C1WEZ4"/>
<dbReference type="PROSITE" id="PS50878">
    <property type="entry name" value="RT_POL"/>
    <property type="match status" value="1"/>
</dbReference>
<evidence type="ECO:0000313" key="4">
    <source>
        <dbReference type="Proteomes" id="UP000299102"/>
    </source>
</evidence>
<dbReference type="GO" id="GO:0003964">
    <property type="term" value="F:RNA-directed DNA polymerase activity"/>
    <property type="evidence" value="ECO:0007669"/>
    <property type="project" value="UniProtKB-KW"/>
</dbReference>
<dbReference type="InterPro" id="IPR043502">
    <property type="entry name" value="DNA/RNA_pol_sf"/>
</dbReference>
<keyword evidence="3" id="KW-0695">RNA-directed DNA polymerase</keyword>
<dbReference type="Pfam" id="PF00078">
    <property type="entry name" value="RVT_1"/>
    <property type="match status" value="1"/>
</dbReference>
<keyword evidence="4" id="KW-1185">Reference proteome</keyword>
<dbReference type="PANTHER" id="PTHR19446">
    <property type="entry name" value="REVERSE TRANSCRIPTASES"/>
    <property type="match status" value="1"/>
</dbReference>
<evidence type="ECO:0000313" key="3">
    <source>
        <dbReference type="EMBL" id="GBP49062.1"/>
    </source>
</evidence>
<gene>
    <name evidence="3" type="primary">pol</name>
    <name evidence="3" type="ORF">EVAR_81622_1</name>
</gene>
<dbReference type="Proteomes" id="UP000299102">
    <property type="component" value="Unassembled WGS sequence"/>
</dbReference>
<sequence>MQSFIGGLELSRRRHPLTACWPPDDRRHLMIPNYPACTASSHNSAQIQHRVREFLSAPIPSLPGDYYVSPTETAGNLPPTKRKAPGPDGIPTIAIKQLPRRAMVAMTRLFNGILRMGHFPACWKTGRVIAIPKAGKDPRLASSQRPITLLSHIAKLFERVLLRRLLRHLTPRQEQFGFRSGHSTMLQLARVLHHMAVEHNRGRRTVGVFLDIEKEFDRVWHSGLLYKLIENRIPPALVRTVASFLKDRDFYVTVEDATSDPRPIRAGVPQGSCLSPCLYAVYTDDIPTFTDQLQYWEEDVVLALYADDSAYLASSRRADLAADKLHRVLGLLPDWLDRWRVAVNVTKTAALLTGQQRAMPAKLRLRGQEVEWQTRVRHLGVQIDRSMRMAAQVEHVIHQSSTARSMLRPVLRSHLPLRAKVVLYKGYIRSRLTYAAPAWYAHCSISQKKRIQAQQNITLRMIAGAGRYVLNDVIARDFCIETVEEFIQRIARRMFDIADQGPYEFLRNMAPMQERSPSGRPLPRELIQTPSPKP</sequence>
<feature type="region of interest" description="Disordered" evidence="1">
    <location>
        <begin position="513"/>
        <end position="534"/>
    </location>
</feature>